<protein>
    <submittedName>
        <fullName evidence="1">Uncharacterized protein</fullName>
    </submittedName>
</protein>
<evidence type="ECO:0000313" key="2">
    <source>
        <dbReference type="Proteomes" id="UP001239111"/>
    </source>
</evidence>
<dbReference type="EMBL" id="CM056742">
    <property type="protein sequence ID" value="KAJ8680519.1"/>
    <property type="molecule type" value="Genomic_DNA"/>
</dbReference>
<dbReference type="Proteomes" id="UP001239111">
    <property type="component" value="Chromosome 2"/>
</dbReference>
<accession>A0ACC2PB36</accession>
<sequence length="1021" mass="112821">MSLFLPKYRAESQAGFAKRYSVVANCEVPLTGKFYLQQLKRIDRRQRNTQVFLLFLGNATGFIVRFCMSVAIVAMTNKSVHSDSKVYNWDPGESNSIQGAFFWGFVVAQIPSSLIIGSWSAHKLLAVGMFASSLVNMAIPMAADWGYGAVMGCRIIMGLSQACILPCTHTLLSRWVTPLDRGRMGSFVMNGPQLGIVLTLTASGYLADSKFGWPSIFYASGAVGITWSVLFYCLGTDYPPEIDKIYHQNISTMAHSERLAIPWKSIVTSIPFWALVIVHCGHNFGFYTWLTQLPTYMKSILNFDISKSGAISALPYLTMWLMCFPISFSSDFALRRGMSITVARKICNSIGLWIPALATVMLCIIETKDEVVMVAIFSLAIGFNSGTCCGFQINHMDLSPSNFAGLLMSLTNTVANILGIIAPKICSMIVSDVVTVSKEYSTNLKKGVRQPYSEQCVGAEAAEVRERMLGQKPIAVRKSGETDSEFSFRVHCLAFDNDVAKKHTCYCRDQDSVKDASMCLMDEFDSVIKPPKKRSRKEVHRGVNTSMRYFRAPGSRERNVQIFLLFLGTATGYTLRFCMSVAIVAMTSESSNSDSKTYDWDSETTNSIQSAFFWGYVVAQVPSSYVISGWSAHKLLALGMFASSLVNMGIPLAAKWGYEAVMGCRIIMGLSQACLMPCAHTLLSRWVPPLERGRLGSFVMNGPQFGTVLALSMSGFLASSSFGWPSIFYTFGTVGTIWSVVFYWFGADYPVTSQTIYLKESSKINKIKKLEVPWKSILTSSPVWALMITHCGNNFGFYTWLTQLPTYMKSILDYDISKSGVVSALPYFTMWILGFPISYASDFALRRGMSIGVARKICNTIGTWIPAAAMLVLALIETNNEIVIIAVIVIAIGFNSGVCCGFQINHIDLSPHYSGQMMSVTNGLANVLGIVAPKISGLVISDTTNVSQWRIIFYITAVTYFGSNLIFLIFGKGDVQSWDETYSDDPNYKPQPRLSVISIASEPTALAVPESINEDDFKTYC</sequence>
<name>A0ACC2PB36_9HYME</name>
<comment type="caution">
    <text evidence="1">The sequence shown here is derived from an EMBL/GenBank/DDBJ whole genome shotgun (WGS) entry which is preliminary data.</text>
</comment>
<proteinExistence type="predicted"/>
<gene>
    <name evidence="1" type="ORF">QAD02_016306</name>
</gene>
<reference evidence="1" key="1">
    <citation type="submission" date="2023-04" db="EMBL/GenBank/DDBJ databases">
        <title>A chromosome-level genome assembly of the parasitoid wasp Eretmocerus hayati.</title>
        <authorList>
            <person name="Zhong Y."/>
            <person name="Liu S."/>
            <person name="Liu Y."/>
        </authorList>
    </citation>
    <scope>NUCLEOTIDE SEQUENCE</scope>
    <source>
        <strain evidence="1">ZJU_SS_LIU_2023</strain>
    </source>
</reference>
<keyword evidence="2" id="KW-1185">Reference proteome</keyword>
<organism evidence="1 2">
    <name type="scientific">Eretmocerus hayati</name>
    <dbReference type="NCBI Taxonomy" id="131215"/>
    <lineage>
        <taxon>Eukaryota</taxon>
        <taxon>Metazoa</taxon>
        <taxon>Ecdysozoa</taxon>
        <taxon>Arthropoda</taxon>
        <taxon>Hexapoda</taxon>
        <taxon>Insecta</taxon>
        <taxon>Pterygota</taxon>
        <taxon>Neoptera</taxon>
        <taxon>Endopterygota</taxon>
        <taxon>Hymenoptera</taxon>
        <taxon>Apocrita</taxon>
        <taxon>Proctotrupomorpha</taxon>
        <taxon>Chalcidoidea</taxon>
        <taxon>Aphelinidae</taxon>
        <taxon>Aphelininae</taxon>
        <taxon>Eretmocerus</taxon>
    </lineage>
</organism>
<evidence type="ECO:0000313" key="1">
    <source>
        <dbReference type="EMBL" id="KAJ8680519.1"/>
    </source>
</evidence>